<feature type="coiled-coil region" evidence="1">
    <location>
        <begin position="164"/>
        <end position="218"/>
    </location>
</feature>
<dbReference type="EMBL" id="JAYKXP010000008">
    <property type="protein sequence ID" value="KAK7054885.1"/>
    <property type="molecule type" value="Genomic_DNA"/>
</dbReference>
<feature type="compositionally biased region" description="Basic and acidic residues" evidence="2">
    <location>
        <begin position="232"/>
        <end position="243"/>
    </location>
</feature>
<feature type="compositionally biased region" description="Polar residues" evidence="2">
    <location>
        <begin position="8"/>
        <end position="28"/>
    </location>
</feature>
<feature type="compositionally biased region" description="Low complexity" evidence="2">
    <location>
        <begin position="59"/>
        <end position="99"/>
    </location>
</feature>
<accession>A0AAW0DUN4</accession>
<organism evidence="3 4">
    <name type="scientific">Paramarasmius palmivorus</name>
    <dbReference type="NCBI Taxonomy" id="297713"/>
    <lineage>
        <taxon>Eukaryota</taxon>
        <taxon>Fungi</taxon>
        <taxon>Dikarya</taxon>
        <taxon>Basidiomycota</taxon>
        <taxon>Agaricomycotina</taxon>
        <taxon>Agaricomycetes</taxon>
        <taxon>Agaricomycetidae</taxon>
        <taxon>Agaricales</taxon>
        <taxon>Marasmiineae</taxon>
        <taxon>Marasmiaceae</taxon>
        <taxon>Paramarasmius</taxon>
    </lineage>
</organism>
<dbReference type="Proteomes" id="UP001383192">
    <property type="component" value="Unassembled WGS sequence"/>
</dbReference>
<keyword evidence="4" id="KW-1185">Reference proteome</keyword>
<feature type="region of interest" description="Disordered" evidence="2">
    <location>
        <begin position="269"/>
        <end position="322"/>
    </location>
</feature>
<proteinExistence type="predicted"/>
<name>A0AAW0DUN4_9AGAR</name>
<feature type="compositionally biased region" description="Polar residues" evidence="2">
    <location>
        <begin position="125"/>
        <end position="136"/>
    </location>
</feature>
<evidence type="ECO:0000313" key="3">
    <source>
        <dbReference type="EMBL" id="KAK7054885.1"/>
    </source>
</evidence>
<protein>
    <submittedName>
        <fullName evidence="3">Uncharacterized protein</fullName>
    </submittedName>
</protein>
<evidence type="ECO:0000256" key="1">
    <source>
        <dbReference type="SAM" id="Coils"/>
    </source>
</evidence>
<dbReference type="AlphaFoldDB" id="A0AAW0DUN4"/>
<sequence length="322" mass="35347">MSVDNPAPVTSTNTTPLGKSRRPSTTGLAPTIDRAKTDSYNYIRPEETAATPKITSCTSPQQQPARRSSSGATAATPPRSTASIWTSTTPAPPIIASAPAMPPPTSAGISVFKQTPSIPVPPTLNPSLLASARSTTPVQPPPKEPPLEERQRLWEERTKTISARDTHRKTLQRLEQQIRELEALTSLRSGRPDVIQKLKALRVKRDEEQAAMNAAMKRLVESNSWPMGEASKSSKEVEKDRKNEEALRELLRLTETLNLRIAKADALVKDLGGQDQSSNSDDKMDVDDKQEGPSSRPLKRRRLSNDVSEPVAAPTLRPQYFH</sequence>
<feature type="region of interest" description="Disordered" evidence="2">
    <location>
        <begin position="222"/>
        <end position="243"/>
    </location>
</feature>
<gene>
    <name evidence="3" type="ORF">VNI00_003348</name>
</gene>
<reference evidence="3 4" key="1">
    <citation type="submission" date="2024-01" db="EMBL/GenBank/DDBJ databases">
        <title>A draft genome for a cacao thread blight-causing isolate of Paramarasmius palmivorus.</title>
        <authorList>
            <person name="Baruah I.K."/>
            <person name="Bukari Y."/>
            <person name="Amoako-Attah I."/>
            <person name="Meinhardt L.W."/>
            <person name="Bailey B.A."/>
            <person name="Cohen S.P."/>
        </authorList>
    </citation>
    <scope>NUCLEOTIDE SEQUENCE [LARGE SCALE GENOMIC DNA]</scope>
    <source>
        <strain evidence="3 4">GH-12</strain>
    </source>
</reference>
<feature type="compositionally biased region" description="Basic and acidic residues" evidence="2">
    <location>
        <begin position="280"/>
        <end position="291"/>
    </location>
</feature>
<evidence type="ECO:0000256" key="2">
    <source>
        <dbReference type="SAM" id="MobiDB-lite"/>
    </source>
</evidence>
<feature type="region of interest" description="Disordered" evidence="2">
    <location>
        <begin position="1"/>
        <end position="150"/>
    </location>
</feature>
<comment type="caution">
    <text evidence="3">The sequence shown here is derived from an EMBL/GenBank/DDBJ whole genome shotgun (WGS) entry which is preliminary data.</text>
</comment>
<evidence type="ECO:0000313" key="4">
    <source>
        <dbReference type="Proteomes" id="UP001383192"/>
    </source>
</evidence>
<keyword evidence="1" id="KW-0175">Coiled coil</keyword>